<dbReference type="PANTHER" id="PTHR43828">
    <property type="entry name" value="ASPARAGINASE"/>
    <property type="match status" value="1"/>
</dbReference>
<dbReference type="AlphaFoldDB" id="A0A9W8A5L5"/>
<feature type="compositionally biased region" description="Polar residues" evidence="5">
    <location>
        <begin position="204"/>
        <end position="220"/>
    </location>
</feature>
<evidence type="ECO:0000256" key="4">
    <source>
        <dbReference type="SAM" id="Coils"/>
    </source>
</evidence>
<feature type="coiled-coil region" evidence="4">
    <location>
        <begin position="889"/>
        <end position="923"/>
    </location>
</feature>
<evidence type="ECO:0000259" key="6">
    <source>
        <dbReference type="PROSITE" id="PS51299"/>
    </source>
</evidence>
<feature type="region of interest" description="Disordered" evidence="5">
    <location>
        <begin position="166"/>
        <end position="220"/>
    </location>
</feature>
<dbReference type="PROSITE" id="PS50088">
    <property type="entry name" value="ANK_REPEAT"/>
    <property type="match status" value="1"/>
</dbReference>
<dbReference type="PROSITE" id="PS51299">
    <property type="entry name" value="HTH_APSES"/>
    <property type="match status" value="1"/>
</dbReference>
<dbReference type="PROSITE" id="PS50297">
    <property type="entry name" value="ANK_REP_REGION"/>
    <property type="match status" value="1"/>
</dbReference>
<dbReference type="Proteomes" id="UP001150538">
    <property type="component" value="Unassembled WGS sequence"/>
</dbReference>
<dbReference type="OrthoDB" id="6718656at2759"/>
<feature type="domain" description="HTH APSES-type" evidence="6">
    <location>
        <begin position="65"/>
        <end position="171"/>
    </location>
</feature>
<dbReference type="Gene3D" id="3.10.260.10">
    <property type="entry name" value="Transcription regulator HTH, APSES-type DNA-binding domain"/>
    <property type="match status" value="1"/>
</dbReference>
<dbReference type="Gene3D" id="1.25.40.20">
    <property type="entry name" value="Ankyrin repeat-containing domain"/>
    <property type="match status" value="1"/>
</dbReference>
<sequence>MNPSYQPQSTRNPPMSQPFIRPQSYTTSRSQIHRPIPTKTPPNDISGSRRSNDLSPDFSLSSSQVWSASYAGVEVYQQIYNGTAVMRRRADSYVNATQILKCAQYDKPHRTRFLEREIHPGVHEKVQGGYGKYQGTWVPKERAVALAKQLNVYDAIKYVLEYEPAPGEKPPTAPCSLESLRKRKPASSGLSINSRRLSGKKRNTGPSASPSTVPDSGTEVFTMQTPSTISSRHGSANNSVSSASTPIGYAYPQNGKLVTGYSQPGTSAVLATPETPGTHIANLIGRQTSSTSHILKGKENISSYMHDHNQSHQAPSLITPQSLPRYIKPDFNSPREDSHSVNASRYPASSYETPIRNISHQHHQRDAIQVTSSSIQHYLSSYSQSAGLPPPPPELVDFIRSSPGFDPNLPLNSSGNTYLHLATQAGSIEIVRALLERDADPCISNRDGQTPLMLAIQSDSQHNRHIHQNFSWLVEALKDSLVKRDKDGCTVVHWIAILPPSIKRPAGQSERSYSQILESARIQYAKHIVDVLHLNGQIQVVRWRDYQGRDATTTARQNGLHQLAAFLATAAEEVPESSKLTPPSRSMHDTKAAHAAPSARNLSSALLHNRPNGYQQSPLSNPTFTSASLEDASSSPRERAVHPHSHRKKHQNTPPVVDIYADTFVDDQNNGGSSKDVYNHNETDYYNETYKLASDAISKFTSDTREHHRRCWSALDEDSQHASKLLVDLQLETEKAKKECELLTERAAEYERARNRELLLQKKLLCLISLKESMRGVQAYKASEPQIGLSPESIGPDTNSQKLDHFVNNRDLKSLYTIRNKHMRLESSVAKRYTQYSAQVQHWKNPMAIEAMTNPADSDSEADQLENAIATSPIPEQQASNKTSIAHILGEERAEINGLKAALRAEKERLQKLERVMAAACGDMPVDRVCEVVQPVYSALQD</sequence>
<keyword evidence="2 3" id="KW-0040">ANK repeat</keyword>
<protein>
    <submittedName>
        <fullName evidence="7">Transcription factor mbp1</fullName>
    </submittedName>
</protein>
<dbReference type="SUPFAM" id="SSF54616">
    <property type="entry name" value="DNA-binding domain of Mlu1-box binding protein MBP1"/>
    <property type="match status" value="1"/>
</dbReference>
<feature type="compositionally biased region" description="Polar residues" evidence="5">
    <location>
        <begin position="600"/>
        <end position="635"/>
    </location>
</feature>
<dbReference type="GO" id="GO:0030907">
    <property type="term" value="C:MBF transcription complex"/>
    <property type="evidence" value="ECO:0007669"/>
    <property type="project" value="TreeGrafter"/>
</dbReference>
<accession>A0A9W8A5L5</accession>
<dbReference type="InterPro" id="IPR036770">
    <property type="entry name" value="Ankyrin_rpt-contain_sf"/>
</dbReference>
<feature type="region of interest" description="Disordered" evidence="5">
    <location>
        <begin position="1"/>
        <end position="56"/>
    </location>
</feature>
<evidence type="ECO:0000256" key="3">
    <source>
        <dbReference type="PROSITE-ProRule" id="PRU00023"/>
    </source>
</evidence>
<dbReference type="SMART" id="SM00248">
    <property type="entry name" value="ANK"/>
    <property type="match status" value="2"/>
</dbReference>
<evidence type="ECO:0000313" key="8">
    <source>
        <dbReference type="Proteomes" id="UP001150538"/>
    </source>
</evidence>
<dbReference type="SUPFAM" id="SSF48403">
    <property type="entry name" value="Ankyrin repeat"/>
    <property type="match status" value="1"/>
</dbReference>
<feature type="coiled-coil region" evidence="4">
    <location>
        <begin position="726"/>
        <end position="753"/>
    </location>
</feature>
<dbReference type="InterPro" id="IPR002110">
    <property type="entry name" value="Ankyrin_rpt"/>
</dbReference>
<dbReference type="Pfam" id="PF04383">
    <property type="entry name" value="KilA-N"/>
    <property type="match status" value="1"/>
</dbReference>
<dbReference type="PANTHER" id="PTHR43828:SF3">
    <property type="entry name" value="CHROMO DOMAIN-CONTAINING PROTEIN"/>
    <property type="match status" value="1"/>
</dbReference>
<reference evidence="7" key="1">
    <citation type="submission" date="2022-07" db="EMBL/GenBank/DDBJ databases">
        <title>Phylogenomic reconstructions and comparative analyses of Kickxellomycotina fungi.</title>
        <authorList>
            <person name="Reynolds N.K."/>
            <person name="Stajich J.E."/>
            <person name="Barry K."/>
            <person name="Grigoriev I.V."/>
            <person name="Crous P."/>
            <person name="Smith M.E."/>
        </authorList>
    </citation>
    <scope>NUCLEOTIDE SEQUENCE</scope>
    <source>
        <strain evidence="7">NBRC 100468</strain>
    </source>
</reference>
<proteinExistence type="predicted"/>
<feature type="compositionally biased region" description="Basic residues" evidence="5">
    <location>
        <begin position="642"/>
        <end position="651"/>
    </location>
</feature>
<dbReference type="InterPro" id="IPR036887">
    <property type="entry name" value="HTH_APSES_sf"/>
</dbReference>
<keyword evidence="1" id="KW-0677">Repeat</keyword>
<dbReference type="EMBL" id="JANBPU010000018">
    <property type="protein sequence ID" value="KAJ1920076.1"/>
    <property type="molecule type" value="Genomic_DNA"/>
</dbReference>
<dbReference type="InterPro" id="IPR003163">
    <property type="entry name" value="Tscrpt_reg_HTH_APSES-type"/>
</dbReference>
<dbReference type="Pfam" id="PF12796">
    <property type="entry name" value="Ank_2"/>
    <property type="match status" value="1"/>
</dbReference>
<dbReference type="InterPro" id="IPR051642">
    <property type="entry name" value="SWI6-like"/>
</dbReference>
<evidence type="ECO:0000313" key="7">
    <source>
        <dbReference type="EMBL" id="KAJ1920076.1"/>
    </source>
</evidence>
<dbReference type="SMART" id="SM01252">
    <property type="entry name" value="KilA-N"/>
    <property type="match status" value="1"/>
</dbReference>
<evidence type="ECO:0000256" key="1">
    <source>
        <dbReference type="ARBA" id="ARBA00022737"/>
    </source>
</evidence>
<dbReference type="InterPro" id="IPR018004">
    <property type="entry name" value="KilA/APSES_HTH"/>
</dbReference>
<comment type="caution">
    <text evidence="7">The sequence shown here is derived from an EMBL/GenBank/DDBJ whole genome shotgun (WGS) entry which is preliminary data.</text>
</comment>
<dbReference type="GO" id="GO:0033309">
    <property type="term" value="C:SBF transcription complex"/>
    <property type="evidence" value="ECO:0007669"/>
    <property type="project" value="TreeGrafter"/>
</dbReference>
<evidence type="ECO:0000256" key="5">
    <source>
        <dbReference type="SAM" id="MobiDB-lite"/>
    </source>
</evidence>
<organism evidence="7 8">
    <name type="scientific">Mycoemilia scoparia</name>
    <dbReference type="NCBI Taxonomy" id="417184"/>
    <lineage>
        <taxon>Eukaryota</taxon>
        <taxon>Fungi</taxon>
        <taxon>Fungi incertae sedis</taxon>
        <taxon>Zoopagomycota</taxon>
        <taxon>Kickxellomycotina</taxon>
        <taxon>Kickxellomycetes</taxon>
        <taxon>Kickxellales</taxon>
        <taxon>Kickxellaceae</taxon>
        <taxon>Mycoemilia</taxon>
    </lineage>
</organism>
<feature type="compositionally biased region" description="Polar residues" evidence="5">
    <location>
        <begin position="1"/>
        <end position="14"/>
    </location>
</feature>
<dbReference type="GO" id="GO:0003677">
    <property type="term" value="F:DNA binding"/>
    <property type="evidence" value="ECO:0007669"/>
    <property type="project" value="InterPro"/>
</dbReference>
<feature type="region of interest" description="Disordered" evidence="5">
    <location>
        <begin position="574"/>
        <end position="654"/>
    </location>
</feature>
<evidence type="ECO:0000256" key="2">
    <source>
        <dbReference type="ARBA" id="ARBA00023043"/>
    </source>
</evidence>
<name>A0A9W8A5L5_9FUNG</name>
<gene>
    <name evidence="7" type="primary">MBP1</name>
    <name evidence="7" type="ORF">H4219_001605</name>
</gene>
<keyword evidence="4" id="KW-0175">Coiled coil</keyword>
<feature type="repeat" description="ANK" evidence="3">
    <location>
        <begin position="414"/>
        <end position="446"/>
    </location>
</feature>
<dbReference type="GO" id="GO:0001228">
    <property type="term" value="F:DNA-binding transcription activator activity, RNA polymerase II-specific"/>
    <property type="evidence" value="ECO:0007669"/>
    <property type="project" value="UniProtKB-ARBA"/>
</dbReference>
<keyword evidence="8" id="KW-1185">Reference proteome</keyword>